<feature type="compositionally biased region" description="Polar residues" evidence="1">
    <location>
        <begin position="30"/>
        <end position="49"/>
    </location>
</feature>
<dbReference type="PROSITE" id="PS51257">
    <property type="entry name" value="PROKAR_LIPOPROTEIN"/>
    <property type="match status" value="1"/>
</dbReference>
<accession>A0A3D9IUQ9</accession>
<name>A0A3D9IUQ9_9BACL</name>
<feature type="chain" id="PRO_5038829944" evidence="2">
    <location>
        <begin position="24"/>
        <end position="477"/>
    </location>
</feature>
<dbReference type="Gene3D" id="3.40.190.10">
    <property type="entry name" value="Periplasmic binding protein-like II"/>
    <property type="match status" value="1"/>
</dbReference>
<dbReference type="EMBL" id="QRDZ01000019">
    <property type="protein sequence ID" value="RED65508.1"/>
    <property type="molecule type" value="Genomic_DNA"/>
</dbReference>
<reference evidence="3 4" key="1">
    <citation type="submission" date="2018-07" db="EMBL/GenBank/DDBJ databases">
        <title>Genomic Encyclopedia of Type Strains, Phase III (KMG-III): the genomes of soil and plant-associated and newly described type strains.</title>
        <authorList>
            <person name="Whitman W."/>
        </authorList>
    </citation>
    <scope>NUCLEOTIDE SEQUENCE [LARGE SCALE GENOMIC DNA]</scope>
    <source>
        <strain evidence="3 4">CECT 7287</strain>
    </source>
</reference>
<evidence type="ECO:0000256" key="1">
    <source>
        <dbReference type="SAM" id="MobiDB-lite"/>
    </source>
</evidence>
<proteinExistence type="predicted"/>
<dbReference type="PANTHER" id="PTHR43649">
    <property type="entry name" value="ARABINOSE-BINDING PROTEIN-RELATED"/>
    <property type="match status" value="1"/>
</dbReference>
<dbReference type="PANTHER" id="PTHR43649:SF16">
    <property type="entry name" value="SUGAR-BINDING LIPOPROTEIN"/>
    <property type="match status" value="1"/>
</dbReference>
<dbReference type="SUPFAM" id="SSF53850">
    <property type="entry name" value="Periplasmic binding protein-like II"/>
    <property type="match status" value="1"/>
</dbReference>
<evidence type="ECO:0000256" key="2">
    <source>
        <dbReference type="SAM" id="SignalP"/>
    </source>
</evidence>
<evidence type="ECO:0000313" key="3">
    <source>
        <dbReference type="EMBL" id="RED65508.1"/>
    </source>
</evidence>
<dbReference type="OrthoDB" id="2644341at2"/>
<evidence type="ECO:0000313" key="4">
    <source>
        <dbReference type="Proteomes" id="UP000256977"/>
    </source>
</evidence>
<feature type="region of interest" description="Disordered" evidence="1">
    <location>
        <begin position="27"/>
        <end position="49"/>
    </location>
</feature>
<sequence>MKTMLTKSVCLSAVVGVALLTVAGCGGSKSEPNSAGKSSNTAEQGGQTEQAAKIKIKLWEKPQPDAPKGKVEAYNAMMAKVKQKFPNIEIQDETLKPGTDYRQEYDKALMANEAPTGWRELPNVDIPTRIKNGTIADISEFYSSWEYKDQMIDTFNESISTADGKWYAVPVFSGFINTLYNAKTIQAGGGDPEKLPETWAEFAEMGQKITDVGVPRFGYEIVGMDWNAWPFTAWVWSAGGEMVRPNDDGTYKIAFNEEAGVDAAVFWNEMVWKHQMTQKDTLQDWNKLQDDIMAGRAAFSWFDVSGLDQTALDKYGQQMSDFGIMPMPVKDKSITRPSLAGGRVITINPKASKEEQKAAFDVLTYITYDEELLKEQWEIAARENISDLNVPARKDLYKLKLSLSTTVPERIKQELVAAAAGAKSEPFCPNWNDLKNALSKPLQQILLKKDISRDEVKSLLDKTADELYAKYPDSFRK</sequence>
<feature type="signal peptide" evidence="2">
    <location>
        <begin position="1"/>
        <end position="23"/>
    </location>
</feature>
<dbReference type="InterPro" id="IPR050490">
    <property type="entry name" value="Bact_solute-bd_prot1"/>
</dbReference>
<protein>
    <submittedName>
        <fullName evidence="3">ABC-type glycerol-3-phosphate transport system substrate-binding protein</fullName>
    </submittedName>
</protein>
<keyword evidence="4" id="KW-1185">Reference proteome</keyword>
<comment type="caution">
    <text evidence="3">The sequence shown here is derived from an EMBL/GenBank/DDBJ whole genome shotgun (WGS) entry which is preliminary data.</text>
</comment>
<dbReference type="RefSeq" id="WP_116062908.1">
    <property type="nucleotide sequence ID" value="NZ_QRDZ01000019.1"/>
</dbReference>
<dbReference type="Proteomes" id="UP000256977">
    <property type="component" value="Unassembled WGS sequence"/>
</dbReference>
<gene>
    <name evidence="3" type="ORF">DFP98_119150</name>
</gene>
<organism evidence="3 4">
    <name type="scientific">Cohnella phaseoli</name>
    <dbReference type="NCBI Taxonomy" id="456490"/>
    <lineage>
        <taxon>Bacteria</taxon>
        <taxon>Bacillati</taxon>
        <taxon>Bacillota</taxon>
        <taxon>Bacilli</taxon>
        <taxon>Bacillales</taxon>
        <taxon>Paenibacillaceae</taxon>
        <taxon>Cohnella</taxon>
    </lineage>
</organism>
<keyword evidence="2" id="KW-0732">Signal</keyword>
<dbReference type="AlphaFoldDB" id="A0A3D9IUQ9"/>